<dbReference type="Gene3D" id="3.90.1150.10">
    <property type="entry name" value="Aspartate Aminotransferase, domain 1"/>
    <property type="match status" value="1"/>
</dbReference>
<evidence type="ECO:0000256" key="4">
    <source>
        <dbReference type="ARBA" id="ARBA00022898"/>
    </source>
</evidence>
<evidence type="ECO:0000313" key="7">
    <source>
        <dbReference type="EMBL" id="BDZ55982.1"/>
    </source>
</evidence>
<keyword evidence="8" id="KW-1185">Reference proteome</keyword>
<accession>A0ABM8H5G6</accession>
<dbReference type="InterPro" id="IPR015424">
    <property type="entry name" value="PyrdxlP-dep_Trfase"/>
</dbReference>
<keyword evidence="4" id="KW-0663">Pyridoxal phosphate</keyword>
<dbReference type="Gene3D" id="3.40.640.10">
    <property type="entry name" value="Type I PLP-dependent aspartate aminotransferase-like (Major domain)"/>
    <property type="match status" value="1"/>
</dbReference>
<dbReference type="Proteomes" id="UP001321477">
    <property type="component" value="Chromosome"/>
</dbReference>
<dbReference type="PANTHER" id="PTHR43807">
    <property type="entry name" value="FI04487P"/>
    <property type="match status" value="1"/>
</dbReference>
<organism evidence="7 8">
    <name type="scientific">Agromyces marinus</name>
    <dbReference type="NCBI Taxonomy" id="1389020"/>
    <lineage>
        <taxon>Bacteria</taxon>
        <taxon>Bacillati</taxon>
        <taxon>Actinomycetota</taxon>
        <taxon>Actinomycetes</taxon>
        <taxon>Micrococcales</taxon>
        <taxon>Microbacteriaceae</taxon>
        <taxon>Agromyces</taxon>
    </lineage>
</organism>
<proteinExistence type="predicted"/>
<dbReference type="Pfam" id="PF00155">
    <property type="entry name" value="Aminotran_1_2"/>
    <property type="match status" value="1"/>
</dbReference>
<evidence type="ECO:0000259" key="6">
    <source>
        <dbReference type="Pfam" id="PF00155"/>
    </source>
</evidence>
<dbReference type="EMBL" id="AP027734">
    <property type="protein sequence ID" value="BDZ55982.1"/>
    <property type="molecule type" value="Genomic_DNA"/>
</dbReference>
<evidence type="ECO:0000313" key="8">
    <source>
        <dbReference type="Proteomes" id="UP001321477"/>
    </source>
</evidence>
<feature type="domain" description="Aminotransferase class I/classII large" evidence="6">
    <location>
        <begin position="14"/>
        <end position="367"/>
    </location>
</feature>
<dbReference type="InterPro" id="IPR051326">
    <property type="entry name" value="Kynurenine-oxoglutarate_AT"/>
</dbReference>
<dbReference type="InterPro" id="IPR015422">
    <property type="entry name" value="PyrdxlP-dep_Trfase_small"/>
</dbReference>
<feature type="compositionally biased region" description="Basic and acidic residues" evidence="5">
    <location>
        <begin position="568"/>
        <end position="592"/>
    </location>
</feature>
<keyword evidence="3" id="KW-0808">Transferase</keyword>
<evidence type="ECO:0000256" key="2">
    <source>
        <dbReference type="ARBA" id="ARBA00022576"/>
    </source>
</evidence>
<evidence type="ECO:0000256" key="5">
    <source>
        <dbReference type="SAM" id="MobiDB-lite"/>
    </source>
</evidence>
<dbReference type="InterPro" id="IPR015421">
    <property type="entry name" value="PyrdxlP-dep_Trfase_major"/>
</dbReference>
<reference evidence="8" key="1">
    <citation type="journal article" date="2019" name="Int. J. Syst. Evol. Microbiol.">
        <title>The Global Catalogue of Microorganisms (GCM) 10K type strain sequencing project: providing services to taxonomists for standard genome sequencing and annotation.</title>
        <authorList>
            <consortium name="The Broad Institute Genomics Platform"/>
            <consortium name="The Broad Institute Genome Sequencing Center for Infectious Disease"/>
            <person name="Wu L."/>
            <person name="Ma J."/>
        </authorList>
    </citation>
    <scope>NUCLEOTIDE SEQUENCE [LARGE SCALE GENOMIC DNA]</scope>
    <source>
        <strain evidence="8">NBRC 109019</strain>
    </source>
</reference>
<keyword evidence="2" id="KW-0032">Aminotransferase</keyword>
<sequence>MFAEMSALALATGAINLGQGFPDEDGPREVLDAARDAIASGVNQYPPGPGLPVLRDAIARHQQRWYGLELDPAREVLVTAGATEALAATLLAFVDVGDEVVTFEPSYDAYGAVIARAGGIHRTVPLRFPDWRPGADELRAAVTDRTRVILVNSPHNPTGAILDDATLDLIVELAHRHDALIVTDEVYEHLVFDGAHTPIATRPGAWERTISISSGGKTFNTTGWKIGWLTGPADLVTAVLAVKQYLTFVNGAPFQPAIAAGLDLPDGFFAGAAAELAARRDLLVGGLRRAGFDPSVPASGYFVVADAAPLGVDDGAALCRELPHRAGVVGVPVTAFVHPSRRDGVRSLVRFAFCKRRDVLETAVERLSGLGDVDRAAAPTPRLPDGHREPPQFQRRVASAHLGDPVAGEPRDRDIRLLADGGRLDAHRVDDHAVARADRRRMVGGEHVGGVLDRTRRRERAPVRLLERAAHPLGRHADRVGARVDDPPRDLGEAGVVAGLQAEADAADGERLGVGDLARGDPVALALPERVVEVELAVPRDDPLAGCDRHDGVRDAAGLTRRTLDHAGDQVHAESVGERAQRGREGADDRLRGLGPGRARLGCEEARVLGEDDQPRSSCRCDAREASDLGEVGVGVVAGRELRDRGTEGAASVCMQPA</sequence>
<evidence type="ECO:0000256" key="1">
    <source>
        <dbReference type="ARBA" id="ARBA00001933"/>
    </source>
</evidence>
<dbReference type="CDD" id="cd00609">
    <property type="entry name" value="AAT_like"/>
    <property type="match status" value="1"/>
</dbReference>
<gene>
    <name evidence="7" type="ORF">GCM10025870_30550</name>
</gene>
<evidence type="ECO:0000256" key="3">
    <source>
        <dbReference type="ARBA" id="ARBA00022679"/>
    </source>
</evidence>
<name>A0ABM8H5G6_9MICO</name>
<feature type="region of interest" description="Disordered" evidence="5">
    <location>
        <begin position="568"/>
        <end position="593"/>
    </location>
</feature>
<dbReference type="PANTHER" id="PTHR43807:SF20">
    <property type="entry name" value="FI04487P"/>
    <property type="match status" value="1"/>
</dbReference>
<comment type="cofactor">
    <cofactor evidence="1">
        <name>pyridoxal 5'-phosphate</name>
        <dbReference type="ChEBI" id="CHEBI:597326"/>
    </cofactor>
</comment>
<dbReference type="SUPFAM" id="SSF53383">
    <property type="entry name" value="PLP-dependent transferases"/>
    <property type="match status" value="1"/>
</dbReference>
<dbReference type="InterPro" id="IPR004839">
    <property type="entry name" value="Aminotransferase_I/II_large"/>
</dbReference>
<protein>
    <recommendedName>
        <fullName evidence="6">Aminotransferase class I/classII large domain-containing protein</fullName>
    </recommendedName>
</protein>